<feature type="transmembrane region" description="Helical" evidence="1">
    <location>
        <begin position="98"/>
        <end position="116"/>
    </location>
</feature>
<evidence type="ECO:0000313" key="2">
    <source>
        <dbReference type="EMBL" id="KKT10821.1"/>
    </source>
</evidence>
<protein>
    <recommendedName>
        <fullName evidence="4">TrbC/VIRB2 family protein</fullName>
    </recommendedName>
</protein>
<reference evidence="2 3" key="1">
    <citation type="journal article" date="2015" name="Nature">
        <title>rRNA introns, odd ribosomes, and small enigmatic genomes across a large radiation of phyla.</title>
        <authorList>
            <person name="Brown C.T."/>
            <person name="Hug L.A."/>
            <person name="Thomas B.C."/>
            <person name="Sharon I."/>
            <person name="Castelle C.J."/>
            <person name="Singh A."/>
            <person name="Wilkins M.J."/>
            <person name="Williams K.H."/>
            <person name="Banfield J.F."/>
        </authorList>
    </citation>
    <scope>NUCLEOTIDE SEQUENCE [LARGE SCALE GENOMIC DNA]</scope>
</reference>
<proteinExistence type="predicted"/>
<sequence>MKNTMHFLKDNWRKAAFITYSFVLPVVSLADNTNCDPASGQICNPLGTTSSIPDLIQKILEGVIKIGIPIVALAVIYSGFLFVFARGNSEKLGKAKDALLYTLIGAAILLGSWAIAEMIQATVTGLGS</sequence>
<evidence type="ECO:0008006" key="4">
    <source>
        <dbReference type="Google" id="ProtNLM"/>
    </source>
</evidence>
<keyword evidence="1" id="KW-0812">Transmembrane</keyword>
<dbReference type="InterPro" id="IPR043993">
    <property type="entry name" value="T4SS_pilin"/>
</dbReference>
<dbReference type="EMBL" id="LCGH01000010">
    <property type="protein sequence ID" value="KKT10821.1"/>
    <property type="molecule type" value="Genomic_DNA"/>
</dbReference>
<organism evidence="2 3">
    <name type="scientific">Candidatus Nomurabacteria bacterium GW2011_GWF2_43_24</name>
    <dbReference type="NCBI Taxonomy" id="1618778"/>
    <lineage>
        <taxon>Bacteria</taxon>
        <taxon>Candidatus Nomuraibacteriota</taxon>
    </lineage>
</organism>
<comment type="caution">
    <text evidence="2">The sequence shown here is derived from an EMBL/GenBank/DDBJ whole genome shotgun (WGS) entry which is preliminary data.</text>
</comment>
<feature type="transmembrane region" description="Helical" evidence="1">
    <location>
        <begin position="66"/>
        <end position="86"/>
    </location>
</feature>
<keyword evidence="1" id="KW-1133">Transmembrane helix</keyword>
<evidence type="ECO:0000256" key="1">
    <source>
        <dbReference type="SAM" id="Phobius"/>
    </source>
</evidence>
<accession>A0A0G1EL87</accession>
<gene>
    <name evidence="2" type="ORF">UV91_C0010G0008</name>
</gene>
<name>A0A0G1EL87_9BACT</name>
<keyword evidence="1" id="KW-0472">Membrane</keyword>
<evidence type="ECO:0000313" key="3">
    <source>
        <dbReference type="Proteomes" id="UP000033907"/>
    </source>
</evidence>
<dbReference type="AlphaFoldDB" id="A0A0G1EL87"/>
<dbReference type="Proteomes" id="UP000033907">
    <property type="component" value="Unassembled WGS sequence"/>
</dbReference>
<dbReference type="Pfam" id="PF18895">
    <property type="entry name" value="T4SS_pilin"/>
    <property type="match status" value="1"/>
</dbReference>